<dbReference type="AlphaFoldDB" id="A0AAV0WYL5"/>
<feature type="region of interest" description="Disordered" evidence="2">
    <location>
        <begin position="728"/>
        <end position="761"/>
    </location>
</feature>
<dbReference type="Pfam" id="PF10551">
    <property type="entry name" value="MULE"/>
    <property type="match status" value="1"/>
</dbReference>
<accession>A0AAV0WYL5</accession>
<name>A0AAV0WYL5_9HEMI</name>
<evidence type="ECO:0000256" key="2">
    <source>
        <dbReference type="SAM" id="MobiDB-lite"/>
    </source>
</evidence>
<dbReference type="PANTHER" id="PTHR35385">
    <property type="entry name" value="PROTEIN B, PUTATIVE-RELATED-RELATED"/>
    <property type="match status" value="1"/>
</dbReference>
<dbReference type="PROSITE" id="PS50966">
    <property type="entry name" value="ZF_SWIM"/>
    <property type="match status" value="1"/>
</dbReference>
<dbReference type="InterPro" id="IPR018289">
    <property type="entry name" value="MULE_transposase_dom"/>
</dbReference>
<dbReference type="PANTHER" id="PTHR35385:SF2">
    <property type="entry name" value="PROTEIN B, PUTATIVE-RELATED"/>
    <property type="match status" value="1"/>
</dbReference>
<dbReference type="GO" id="GO:0008270">
    <property type="term" value="F:zinc ion binding"/>
    <property type="evidence" value="ECO:0007669"/>
    <property type="project" value="UniProtKB-KW"/>
</dbReference>
<dbReference type="EMBL" id="CARXXK010000003">
    <property type="protein sequence ID" value="CAI6361100.1"/>
    <property type="molecule type" value="Genomic_DNA"/>
</dbReference>
<dbReference type="Proteomes" id="UP001160148">
    <property type="component" value="Unassembled WGS sequence"/>
</dbReference>
<gene>
    <name evidence="4" type="ORF">MEUPH1_LOCUS16317</name>
</gene>
<sequence>MFLPSSFLNKLKEEKLNYVEIRSNLKTIEDIKQWVEEFGLLTKTQWISRSSNPSGTKILCSKKFVCHHSEFNKVPTEKNIKGNSKNTQCPAYILCTIKLDTPWTRKTDSFVKDGLLASIKIYSCHSHTLETAEALRFLPAKKNLQNTFIEYFNNGMGIIESTKFHEHVLSLNDDFNKKNYANGAINPTYRCVQNWHEQWRLKNLGPRCGSGLIEKLLEKKIFYEKQDIIVNFKEDPFAVVIITPMMKRAHMLRTSSDIIFVDTTSACDPQNHAITFMLAPCAAGAVPLAIIITKGQTYDAYKVGFNLAKEALPSNYSFGCIGYPKIFMTDNSSAEINALNHNWPNSKHLLCVFHVLQAVWRWLWDTKNKIPKEKRKDIIKSFQKVLYADTITKAEEAYAIAKHSEFENWNKYLDSYWDFRFKWCLAWRDETVRGHQTNNYSEITVRIFKDVVLSRVKAYNVIALIDFVCTVLNDYYRRRFREFANSRTSKARLFLRAQSKKANDIKPENISQLSETEYIIQMSSDESYEVNTKIGICSCQKGKYGSFCIHQCAIYMHFDAVSVNFPPVTPTDKHSISILADGDDSLPLTFFEPLIPSTSQNKLSCNNDFENLHDTKNDNASKEDQLPWTEVSEVITQEPISVSMESIVTLMNNLNNKYGSSVSGLQQLETRLKKINSEGTWETFLHTAGSSSVPLRKRSGCAIKVQPTSIARRSITLTRGSKRFPVGRPANVENKTQKRKRNLGTNINKNLPNAKPHGRGH</sequence>
<evidence type="ECO:0000256" key="1">
    <source>
        <dbReference type="PROSITE-ProRule" id="PRU00325"/>
    </source>
</evidence>
<reference evidence="4 5" key="1">
    <citation type="submission" date="2023-01" db="EMBL/GenBank/DDBJ databases">
        <authorList>
            <person name="Whitehead M."/>
        </authorList>
    </citation>
    <scope>NUCLEOTIDE SEQUENCE [LARGE SCALE GENOMIC DNA]</scope>
</reference>
<feature type="domain" description="SWIM-type" evidence="3">
    <location>
        <begin position="528"/>
        <end position="559"/>
    </location>
</feature>
<dbReference type="InterPro" id="IPR007527">
    <property type="entry name" value="Znf_SWIM"/>
</dbReference>
<keyword evidence="1" id="KW-0863">Zinc-finger</keyword>
<protein>
    <recommendedName>
        <fullName evidence="3">SWIM-type domain-containing protein</fullName>
    </recommendedName>
</protein>
<evidence type="ECO:0000259" key="3">
    <source>
        <dbReference type="PROSITE" id="PS50966"/>
    </source>
</evidence>
<keyword evidence="1" id="KW-0479">Metal-binding</keyword>
<organism evidence="4 5">
    <name type="scientific">Macrosiphum euphorbiae</name>
    <name type="common">potato aphid</name>
    <dbReference type="NCBI Taxonomy" id="13131"/>
    <lineage>
        <taxon>Eukaryota</taxon>
        <taxon>Metazoa</taxon>
        <taxon>Ecdysozoa</taxon>
        <taxon>Arthropoda</taxon>
        <taxon>Hexapoda</taxon>
        <taxon>Insecta</taxon>
        <taxon>Pterygota</taxon>
        <taxon>Neoptera</taxon>
        <taxon>Paraneoptera</taxon>
        <taxon>Hemiptera</taxon>
        <taxon>Sternorrhyncha</taxon>
        <taxon>Aphidomorpha</taxon>
        <taxon>Aphidoidea</taxon>
        <taxon>Aphididae</taxon>
        <taxon>Macrosiphini</taxon>
        <taxon>Macrosiphum</taxon>
    </lineage>
</organism>
<evidence type="ECO:0000313" key="5">
    <source>
        <dbReference type="Proteomes" id="UP001160148"/>
    </source>
</evidence>
<keyword evidence="1" id="KW-0862">Zinc</keyword>
<proteinExistence type="predicted"/>
<keyword evidence="5" id="KW-1185">Reference proteome</keyword>
<evidence type="ECO:0000313" key="4">
    <source>
        <dbReference type="EMBL" id="CAI6361100.1"/>
    </source>
</evidence>
<comment type="caution">
    <text evidence="4">The sequence shown here is derived from an EMBL/GenBank/DDBJ whole genome shotgun (WGS) entry which is preliminary data.</text>
</comment>